<evidence type="ECO:0000256" key="3">
    <source>
        <dbReference type="ARBA" id="ARBA00022679"/>
    </source>
</evidence>
<dbReference type="PANTHER" id="PTHR22996">
    <property type="entry name" value="MAHOGUNIN"/>
    <property type="match status" value="1"/>
</dbReference>
<dbReference type="Gene3D" id="3.30.40.10">
    <property type="entry name" value="Zinc/RING finger domain, C3HC4 (zinc finger)"/>
    <property type="match status" value="1"/>
</dbReference>
<evidence type="ECO:0000259" key="9">
    <source>
        <dbReference type="Pfam" id="PF26192"/>
    </source>
</evidence>
<name>A0A2B4STT1_STYPI</name>
<dbReference type="InterPro" id="IPR058981">
    <property type="entry name" value="MGRN1/RNF157-like_N"/>
</dbReference>
<keyword evidence="4" id="KW-0479">Metal-binding</keyword>
<evidence type="ECO:0000256" key="1">
    <source>
        <dbReference type="ARBA" id="ARBA00000900"/>
    </source>
</evidence>
<dbReference type="Pfam" id="PF26192">
    <property type="entry name" value="RNF157-like_N"/>
    <property type="match status" value="1"/>
</dbReference>
<evidence type="ECO:0000256" key="4">
    <source>
        <dbReference type="ARBA" id="ARBA00022723"/>
    </source>
</evidence>
<keyword evidence="5" id="KW-0863">Zinc-finger</keyword>
<dbReference type="SUPFAM" id="SSF57850">
    <property type="entry name" value="RING/U-box"/>
    <property type="match status" value="1"/>
</dbReference>
<feature type="compositionally biased region" description="Low complexity" evidence="8">
    <location>
        <begin position="431"/>
        <end position="448"/>
    </location>
</feature>
<dbReference type="PANTHER" id="PTHR22996:SF0">
    <property type="entry name" value="RE60872P-RELATED"/>
    <property type="match status" value="1"/>
</dbReference>
<dbReference type="Proteomes" id="UP000225706">
    <property type="component" value="Unassembled WGS sequence"/>
</dbReference>
<gene>
    <name evidence="10" type="primary">RNF157</name>
    <name evidence="10" type="ORF">AWC38_SpisGene3288</name>
</gene>
<dbReference type="GO" id="GO:0061630">
    <property type="term" value="F:ubiquitin protein ligase activity"/>
    <property type="evidence" value="ECO:0007669"/>
    <property type="project" value="UniProtKB-EC"/>
</dbReference>
<dbReference type="Pfam" id="PF13920">
    <property type="entry name" value="zf-C3HC4_3"/>
    <property type="match status" value="1"/>
</dbReference>
<sequence>MVPNFRIWSVGKNFFADYFLMGGSKFDTPQPEAYLFGENSDLNLLNPKPVSFPYRQPLDNEPTKTLRSLVNLRKDSLRLVKSLDQESFGIEFMFDADVKCAITIHYKATEDLSTGLAIYTSQDPLTSSPKTHFPKGSGQVYNSSPKHKIRPSLFSEDELNYCPVKHTCIPVVIQIDADEEEYLGHSNVTLATFEKMSDGSFIIKPIKQKQMDEDNELEETGLECVICMSDMRDTLILPCRHLCLCRDCAFHALLQICAYIKKQIGPNSQETAHGENAWPGYEEIPLVEALNGTIKPDNIPEEAVARMRRRSASSIRSSGKRRVESARGQRYVERSLSACSGMSRPSTAPVSRGRIEQVGEPASVERIQRQEATLESKDVVTMINSAEIEEATSVHEEEQVVNPVLTKEAEQFEDAQDLQVHVDASLPGTPLSSDVSGRSSLSAGSASATTPTYIRLEEGTGENEGGKKRSPSRPPSDEHLLALQIDPQMPDSEITRITGTTANGFLSKNLQPKYKYIEDPADVVSLTYKNQYSQFNVKYHELKVVASPIFGRFSGERVVFEYDWNTVKVSTENNSAYVMFLRAGTSPESVQRFCLNFLYSSDADRILREHRINDDELNIKSKMESVPASLTVQCLRSVVINMERMSKKELLYLPSPYRELFVPDSFIPVKFNLWPRHVLENGESIILMLKREMIISEMLLLLKHKLELKSDVEMSLFRGSLPVEEDDVIMDGNVDYDCVVSPCRGPTAIASEVQLEKHHVNVRKSPTKEVIIASLVGKEMKELHVNLSLPLKYLDIQLRQIFRLKPWSFLVLYLPSEDRNIFHAGKMIYSSYEEEFAKFLVSNGRRNFPRPDRGMDTLGVKDMYKECSAFKKSLRNHGFRPGMLVEVFEITGPSVPVMYSGAVTKAQVLDVNPEWSIQTFRYYVEVSTPEASKIESIDYVRDCKNGKVSDILNMMKNLWNRPDRGGRLEYVKLRS</sequence>
<evidence type="ECO:0000256" key="5">
    <source>
        <dbReference type="ARBA" id="ARBA00022771"/>
    </source>
</evidence>
<proteinExistence type="predicted"/>
<keyword evidence="3" id="KW-0808">Transferase</keyword>
<dbReference type="STRING" id="50429.A0A2B4STT1"/>
<keyword evidence="7" id="KW-0862">Zinc</keyword>
<comment type="caution">
    <text evidence="10">The sequence shown here is derived from an EMBL/GenBank/DDBJ whole genome shotgun (WGS) entry which is preliminary data.</text>
</comment>
<dbReference type="GO" id="GO:0016567">
    <property type="term" value="P:protein ubiquitination"/>
    <property type="evidence" value="ECO:0007669"/>
    <property type="project" value="TreeGrafter"/>
</dbReference>
<reference evidence="11" key="1">
    <citation type="journal article" date="2017" name="bioRxiv">
        <title>Comparative analysis of the genomes of Stylophora pistillata and Acropora digitifera provides evidence for extensive differences between species of corals.</title>
        <authorList>
            <person name="Voolstra C.R."/>
            <person name="Li Y."/>
            <person name="Liew Y.J."/>
            <person name="Baumgarten S."/>
            <person name="Zoccola D."/>
            <person name="Flot J.-F."/>
            <person name="Tambutte S."/>
            <person name="Allemand D."/>
            <person name="Aranda M."/>
        </authorList>
    </citation>
    <scope>NUCLEOTIDE SEQUENCE [LARGE SCALE GENOMIC DNA]</scope>
</reference>
<evidence type="ECO:0000256" key="6">
    <source>
        <dbReference type="ARBA" id="ARBA00022786"/>
    </source>
</evidence>
<dbReference type="GO" id="GO:0005737">
    <property type="term" value="C:cytoplasm"/>
    <property type="evidence" value="ECO:0007669"/>
    <property type="project" value="TreeGrafter"/>
</dbReference>
<protein>
    <recommendedName>
        <fullName evidence="2">RING-type E3 ubiquitin transferase</fullName>
        <ecNumber evidence="2">2.3.2.27</ecNumber>
    </recommendedName>
</protein>
<evidence type="ECO:0000313" key="11">
    <source>
        <dbReference type="Proteomes" id="UP000225706"/>
    </source>
</evidence>
<keyword evidence="6" id="KW-0833">Ubl conjugation pathway</keyword>
<dbReference type="GO" id="GO:0008270">
    <property type="term" value="F:zinc ion binding"/>
    <property type="evidence" value="ECO:0007669"/>
    <property type="project" value="UniProtKB-KW"/>
</dbReference>
<dbReference type="EC" id="2.3.2.27" evidence="2"/>
<feature type="domain" description="MGRN1/RNF157-like N-terminal" evidence="9">
    <location>
        <begin position="70"/>
        <end position="208"/>
    </location>
</feature>
<evidence type="ECO:0000256" key="7">
    <source>
        <dbReference type="ARBA" id="ARBA00022833"/>
    </source>
</evidence>
<dbReference type="InterPro" id="IPR045194">
    <property type="entry name" value="MGRN1/RNF157-like"/>
</dbReference>
<accession>A0A2B4STT1</accession>
<dbReference type="InterPro" id="IPR013083">
    <property type="entry name" value="Znf_RING/FYVE/PHD"/>
</dbReference>
<evidence type="ECO:0000313" key="10">
    <source>
        <dbReference type="EMBL" id="PFX31897.1"/>
    </source>
</evidence>
<feature type="region of interest" description="Disordered" evidence="8">
    <location>
        <begin position="424"/>
        <end position="478"/>
    </location>
</feature>
<dbReference type="EMBL" id="LSMT01000030">
    <property type="protein sequence ID" value="PFX31897.1"/>
    <property type="molecule type" value="Genomic_DNA"/>
</dbReference>
<evidence type="ECO:0000256" key="2">
    <source>
        <dbReference type="ARBA" id="ARBA00012483"/>
    </source>
</evidence>
<dbReference type="AlphaFoldDB" id="A0A2B4STT1"/>
<comment type="catalytic activity">
    <reaction evidence="1">
        <text>S-ubiquitinyl-[E2 ubiquitin-conjugating enzyme]-L-cysteine + [acceptor protein]-L-lysine = [E2 ubiquitin-conjugating enzyme]-L-cysteine + N(6)-ubiquitinyl-[acceptor protein]-L-lysine.</text>
        <dbReference type="EC" id="2.3.2.27"/>
    </reaction>
</comment>
<organism evidence="10 11">
    <name type="scientific">Stylophora pistillata</name>
    <name type="common">Smooth cauliflower coral</name>
    <dbReference type="NCBI Taxonomy" id="50429"/>
    <lineage>
        <taxon>Eukaryota</taxon>
        <taxon>Metazoa</taxon>
        <taxon>Cnidaria</taxon>
        <taxon>Anthozoa</taxon>
        <taxon>Hexacorallia</taxon>
        <taxon>Scleractinia</taxon>
        <taxon>Astrocoeniina</taxon>
        <taxon>Pocilloporidae</taxon>
        <taxon>Stylophora</taxon>
    </lineage>
</organism>
<keyword evidence="11" id="KW-1185">Reference proteome</keyword>
<evidence type="ECO:0000256" key="8">
    <source>
        <dbReference type="SAM" id="MobiDB-lite"/>
    </source>
</evidence>
<dbReference type="OrthoDB" id="5949680at2759"/>